<keyword evidence="1" id="KW-0614">Plasmid</keyword>
<protein>
    <submittedName>
        <fullName evidence="1">Uncharacterized protein</fullName>
    </submittedName>
</protein>
<name>A0A4D8Q773_AZOBR</name>
<proteinExistence type="predicted"/>
<geneLocation type="plasmid" evidence="1">
    <name>p2</name>
</geneLocation>
<sequence length="189" mass="21068">MITVPSCYDCNNSASLDESWLACVVECAVTGEVEAERISRPVIAKMLAHSPALASSMAAIRLITENGTTFYPDMNRVRHIVTKIARAHAAYELHEHFEHEPIAVNVFPLSLLSDHALQDFESLGGGKLAMWPEVGSRAMQRLLEGYPGDRPGWVVVQKGRYRYMAGIEDGRVVRMVLSEYLGCEVVWDF</sequence>
<dbReference type="Proteomes" id="UP000298596">
    <property type="component" value="Plasmid p2"/>
</dbReference>
<dbReference type="EMBL" id="CP032332">
    <property type="protein sequence ID" value="QCO05091.1"/>
    <property type="molecule type" value="Genomic_DNA"/>
</dbReference>
<dbReference type="AlphaFoldDB" id="A0A4D8Q773"/>
<reference evidence="1 2" key="1">
    <citation type="submission" date="2018-09" db="EMBL/GenBank/DDBJ databases">
        <title>Whole genome based analysis of evolution and adaptive divergence in Indian and Brazilian strains of Azospirillum brasilense.</title>
        <authorList>
            <person name="Singh C."/>
            <person name="Tripathi A.K."/>
        </authorList>
    </citation>
    <scope>NUCLEOTIDE SEQUENCE [LARGE SCALE GENOMIC DNA]</scope>
    <source>
        <strain evidence="1 2">MTCC4036</strain>
        <plasmid evidence="1 2">p2</plasmid>
    </source>
</reference>
<gene>
    <name evidence="1" type="ORF">D3867_24155</name>
</gene>
<evidence type="ECO:0000313" key="1">
    <source>
        <dbReference type="EMBL" id="QCO05091.1"/>
    </source>
</evidence>
<evidence type="ECO:0000313" key="2">
    <source>
        <dbReference type="Proteomes" id="UP000298596"/>
    </source>
</evidence>
<accession>A0A4D8Q773</accession>
<organism evidence="1 2">
    <name type="scientific">Azospirillum brasilense</name>
    <dbReference type="NCBI Taxonomy" id="192"/>
    <lineage>
        <taxon>Bacteria</taxon>
        <taxon>Pseudomonadati</taxon>
        <taxon>Pseudomonadota</taxon>
        <taxon>Alphaproteobacteria</taxon>
        <taxon>Rhodospirillales</taxon>
        <taxon>Azospirillaceae</taxon>
        <taxon>Azospirillum</taxon>
    </lineage>
</organism>